<sequence length="120" mass="13872">MSGQTVRALSNIPAGSRYTETLVVMGAYIRILTKLREVHWISRLRRLGRKVNKKCNGCKRFRAVAVGNPSPENLPTDRTFGFSAFQMIGVDYAWLIPYSTTKNRERKSYILLFEMFYLTM</sequence>
<dbReference type="AlphaFoldDB" id="A0A7D9JUG6"/>
<proteinExistence type="predicted"/>
<reference evidence="1" key="1">
    <citation type="submission" date="2020-04" db="EMBL/GenBank/DDBJ databases">
        <authorList>
            <person name="Alioto T."/>
            <person name="Alioto T."/>
            <person name="Gomez Garrido J."/>
        </authorList>
    </citation>
    <scope>NUCLEOTIDE SEQUENCE</scope>
    <source>
        <strain evidence="1">A484AB</strain>
    </source>
</reference>
<accession>A0A7D9JUG6</accession>
<evidence type="ECO:0000313" key="2">
    <source>
        <dbReference type="Proteomes" id="UP001152795"/>
    </source>
</evidence>
<keyword evidence="2" id="KW-1185">Reference proteome</keyword>
<dbReference type="EMBL" id="CACRXK020021460">
    <property type="protein sequence ID" value="CAB4035879.1"/>
    <property type="molecule type" value="Genomic_DNA"/>
</dbReference>
<dbReference type="Proteomes" id="UP001152795">
    <property type="component" value="Unassembled WGS sequence"/>
</dbReference>
<comment type="caution">
    <text evidence="1">The sequence shown here is derived from an EMBL/GenBank/DDBJ whole genome shotgun (WGS) entry which is preliminary data.</text>
</comment>
<name>A0A7D9JUG6_PARCT</name>
<gene>
    <name evidence="1" type="ORF">PACLA_8A077011</name>
</gene>
<protein>
    <submittedName>
        <fullName evidence="1">Uncharacterized protein</fullName>
    </submittedName>
</protein>
<evidence type="ECO:0000313" key="1">
    <source>
        <dbReference type="EMBL" id="CAB4035879.1"/>
    </source>
</evidence>
<organism evidence="1 2">
    <name type="scientific">Paramuricea clavata</name>
    <name type="common">Red gorgonian</name>
    <name type="synonym">Violescent sea-whip</name>
    <dbReference type="NCBI Taxonomy" id="317549"/>
    <lineage>
        <taxon>Eukaryota</taxon>
        <taxon>Metazoa</taxon>
        <taxon>Cnidaria</taxon>
        <taxon>Anthozoa</taxon>
        <taxon>Octocorallia</taxon>
        <taxon>Malacalcyonacea</taxon>
        <taxon>Plexauridae</taxon>
        <taxon>Paramuricea</taxon>
    </lineage>
</organism>